<sequence>MAELPEMNEKAFVASRMEDGAGLADGIRRMSTTTATFSNHQGVDEFKRCKDEFMSRLRETNTDFEDIIEGRQQLVDRLSLSTFIQSTMATLNRGGNGTMGRIQAAGTPPPLSYSPNSKALVTRRPHSIEPLSKHRMKVMNSRLPNINVDFAGSGKMNSSMVHRAQRALVAHNAKQKEMVTVTGKVDYQQLRAEQKALNAKTEAADVQYKAMLNEFEQFKEDVNRRFSFLLQDSTRMITAFDDDPHHQGLLVNVPDNIWTKVDTTNVSGEATDAIDMSMPE</sequence>
<dbReference type="AlphaFoldDB" id="A0A7S4C7B7"/>
<protein>
    <submittedName>
        <fullName evidence="1">Uncharacterized protein</fullName>
    </submittedName>
</protein>
<evidence type="ECO:0000313" key="1">
    <source>
        <dbReference type="EMBL" id="CAE0789073.1"/>
    </source>
</evidence>
<gene>
    <name evidence="1" type="ORF">EGYM00163_LOCUS186</name>
</gene>
<name>A0A7S4C7B7_9EUGL</name>
<dbReference type="EMBL" id="HBJA01000777">
    <property type="protein sequence ID" value="CAE0789073.1"/>
    <property type="molecule type" value="Transcribed_RNA"/>
</dbReference>
<accession>A0A7S4C7B7</accession>
<reference evidence="1" key="1">
    <citation type="submission" date="2021-01" db="EMBL/GenBank/DDBJ databases">
        <authorList>
            <person name="Corre E."/>
            <person name="Pelletier E."/>
            <person name="Niang G."/>
            <person name="Scheremetjew M."/>
            <person name="Finn R."/>
            <person name="Kale V."/>
            <person name="Holt S."/>
            <person name="Cochrane G."/>
            <person name="Meng A."/>
            <person name="Brown T."/>
            <person name="Cohen L."/>
        </authorList>
    </citation>
    <scope>NUCLEOTIDE SEQUENCE</scope>
    <source>
        <strain evidence="1">CCMP1594</strain>
    </source>
</reference>
<proteinExistence type="predicted"/>
<organism evidence="1">
    <name type="scientific">Eutreptiella gymnastica</name>
    <dbReference type="NCBI Taxonomy" id="73025"/>
    <lineage>
        <taxon>Eukaryota</taxon>
        <taxon>Discoba</taxon>
        <taxon>Euglenozoa</taxon>
        <taxon>Euglenida</taxon>
        <taxon>Spirocuta</taxon>
        <taxon>Euglenophyceae</taxon>
        <taxon>Eutreptiales</taxon>
        <taxon>Eutreptiaceae</taxon>
        <taxon>Eutreptiella</taxon>
    </lineage>
</organism>